<dbReference type="Gene3D" id="1.20.120.550">
    <property type="entry name" value="Membrane associated eicosanoid/glutathione metabolism-like domain"/>
    <property type="match status" value="1"/>
</dbReference>
<dbReference type="GO" id="GO:0005635">
    <property type="term" value="C:nuclear envelope"/>
    <property type="evidence" value="ECO:0007669"/>
    <property type="project" value="TreeGrafter"/>
</dbReference>
<evidence type="ECO:0000256" key="10">
    <source>
        <dbReference type="ARBA" id="ARBA00023139"/>
    </source>
</evidence>
<evidence type="ECO:0000256" key="20">
    <source>
        <dbReference type="ARBA" id="ARBA00076908"/>
    </source>
</evidence>
<dbReference type="GO" id="GO:0006629">
    <property type="term" value="P:lipid metabolic process"/>
    <property type="evidence" value="ECO:0007669"/>
    <property type="project" value="UniProtKB-KW"/>
</dbReference>
<dbReference type="GeneID" id="17305137"/>
<dbReference type="PaxDb" id="55529-EKX48625"/>
<evidence type="ECO:0000256" key="4">
    <source>
        <dbReference type="ARBA" id="ARBA00022787"/>
    </source>
</evidence>
<comment type="pathway">
    <text evidence="14">Lipid metabolism; arachidonate metabolism.</text>
</comment>
<name>L1JKK7_GUITC</name>
<dbReference type="GO" id="GO:0005741">
    <property type="term" value="C:mitochondrial outer membrane"/>
    <property type="evidence" value="ECO:0007669"/>
    <property type="project" value="UniProtKB-SubCell"/>
</dbReference>
<keyword evidence="8" id="KW-0496">Mitochondrion</keyword>
<evidence type="ECO:0000256" key="21">
    <source>
        <dbReference type="SAM" id="Phobius"/>
    </source>
</evidence>
<evidence type="ECO:0000313" key="23">
    <source>
        <dbReference type="EnsemblProtists" id="EKX48625"/>
    </source>
</evidence>
<dbReference type="FunFam" id="1.20.120.550:FF:000004">
    <property type="entry name" value="Microsomal glutathione S-transferase 3"/>
    <property type="match status" value="1"/>
</dbReference>
<evidence type="ECO:0000256" key="19">
    <source>
        <dbReference type="ARBA" id="ARBA00075145"/>
    </source>
</evidence>
<evidence type="ECO:0000256" key="13">
    <source>
        <dbReference type="ARBA" id="ARBA00037884"/>
    </source>
</evidence>
<keyword evidence="12" id="KW-0449">Lipoprotein</keyword>
<sequence length="146" mass="16064">MIISLEADGLGRYVVAVVGGSFLLNMYLTINVVTARKKFKVEYPLLYAPAGHKHEEAFNCVQRAHQNTLESFPMVMMQMLLCGLKYPLTSAVCGGIWVVGRFLYGYGYANNGPKGRMVGGIFSHLGDFPLAIMTFKVAYEMIAAGK</sequence>
<keyword evidence="4" id="KW-1000">Mitochondrion outer membrane</keyword>
<reference evidence="22 24" key="1">
    <citation type="journal article" date="2012" name="Nature">
        <title>Algal genomes reveal evolutionary mosaicism and the fate of nucleomorphs.</title>
        <authorList>
            <consortium name="DOE Joint Genome Institute"/>
            <person name="Curtis B.A."/>
            <person name="Tanifuji G."/>
            <person name="Burki F."/>
            <person name="Gruber A."/>
            <person name="Irimia M."/>
            <person name="Maruyama S."/>
            <person name="Arias M.C."/>
            <person name="Ball S.G."/>
            <person name="Gile G.H."/>
            <person name="Hirakawa Y."/>
            <person name="Hopkins J.F."/>
            <person name="Kuo A."/>
            <person name="Rensing S.A."/>
            <person name="Schmutz J."/>
            <person name="Symeonidi A."/>
            <person name="Elias M."/>
            <person name="Eveleigh R.J."/>
            <person name="Herman E.K."/>
            <person name="Klute M.J."/>
            <person name="Nakayama T."/>
            <person name="Obornik M."/>
            <person name="Reyes-Prieto A."/>
            <person name="Armbrust E.V."/>
            <person name="Aves S.J."/>
            <person name="Beiko R.G."/>
            <person name="Coutinho P."/>
            <person name="Dacks J.B."/>
            <person name="Durnford D.G."/>
            <person name="Fast N.M."/>
            <person name="Green B.R."/>
            <person name="Grisdale C.J."/>
            <person name="Hempel F."/>
            <person name="Henrissat B."/>
            <person name="Hoppner M.P."/>
            <person name="Ishida K."/>
            <person name="Kim E."/>
            <person name="Koreny L."/>
            <person name="Kroth P.G."/>
            <person name="Liu Y."/>
            <person name="Malik S.B."/>
            <person name="Maier U.G."/>
            <person name="McRose D."/>
            <person name="Mock T."/>
            <person name="Neilson J.A."/>
            <person name="Onodera N.T."/>
            <person name="Poole A.M."/>
            <person name="Pritham E.J."/>
            <person name="Richards T.A."/>
            <person name="Rocap G."/>
            <person name="Roy S.W."/>
            <person name="Sarai C."/>
            <person name="Schaack S."/>
            <person name="Shirato S."/>
            <person name="Slamovits C.H."/>
            <person name="Spencer D.F."/>
            <person name="Suzuki S."/>
            <person name="Worden A.Z."/>
            <person name="Zauner S."/>
            <person name="Barry K."/>
            <person name="Bell C."/>
            <person name="Bharti A.K."/>
            <person name="Crow J.A."/>
            <person name="Grimwood J."/>
            <person name="Kramer R."/>
            <person name="Lindquist E."/>
            <person name="Lucas S."/>
            <person name="Salamov A."/>
            <person name="McFadden G.I."/>
            <person name="Lane C.E."/>
            <person name="Keeling P.J."/>
            <person name="Gray M.W."/>
            <person name="Grigoriev I.V."/>
            <person name="Archibald J.M."/>
        </authorList>
    </citation>
    <scope>NUCLEOTIDE SEQUENCE</scope>
    <source>
        <strain evidence="22 24">CCMP2712</strain>
    </source>
</reference>
<proteinExistence type="predicted"/>
<dbReference type="PANTHER" id="PTHR10250">
    <property type="entry name" value="MICROSOMAL GLUTATHIONE S-TRANSFERASE"/>
    <property type="match status" value="1"/>
</dbReference>
<comment type="pathway">
    <text evidence="13">Lipid metabolism; leukotriene C4 biosynthesis.</text>
</comment>
<dbReference type="InterPro" id="IPR050997">
    <property type="entry name" value="MAPEG"/>
</dbReference>
<dbReference type="GO" id="GO:0006691">
    <property type="term" value="P:leukotriene metabolic process"/>
    <property type="evidence" value="ECO:0007669"/>
    <property type="project" value="UniProtKB-ARBA"/>
</dbReference>
<dbReference type="Pfam" id="PF01124">
    <property type="entry name" value="MAPEG"/>
    <property type="match status" value="1"/>
</dbReference>
<dbReference type="EMBL" id="JH992985">
    <property type="protein sequence ID" value="EKX48625.1"/>
    <property type="molecule type" value="Genomic_DNA"/>
</dbReference>
<dbReference type="GO" id="GO:0004464">
    <property type="term" value="F:leukotriene-C4 synthase activity"/>
    <property type="evidence" value="ECO:0007669"/>
    <property type="project" value="UniProtKB-EC"/>
</dbReference>
<evidence type="ECO:0000256" key="2">
    <source>
        <dbReference type="ARBA" id="ARBA00022679"/>
    </source>
</evidence>
<dbReference type="KEGG" id="gtt:GUITHDRAFT_136717"/>
<evidence type="ECO:0000256" key="16">
    <source>
        <dbReference type="ARBA" id="ARBA00049298"/>
    </source>
</evidence>
<organism evidence="22">
    <name type="scientific">Guillardia theta (strain CCMP2712)</name>
    <name type="common">Cryptophyte</name>
    <dbReference type="NCBI Taxonomy" id="905079"/>
    <lineage>
        <taxon>Eukaryota</taxon>
        <taxon>Cryptophyceae</taxon>
        <taxon>Pyrenomonadales</taxon>
        <taxon>Geminigeraceae</taxon>
        <taxon>Guillardia</taxon>
    </lineage>
</organism>
<comment type="catalytic activity">
    <reaction evidence="16">
        <text>leukotriene C4 = leukotriene A4 + glutathione</text>
        <dbReference type="Rhea" id="RHEA:17617"/>
        <dbReference type="ChEBI" id="CHEBI:57463"/>
        <dbReference type="ChEBI" id="CHEBI:57925"/>
        <dbReference type="ChEBI" id="CHEBI:57973"/>
        <dbReference type="EC" id="4.4.1.20"/>
    </reaction>
    <physiologicalReaction direction="right-to-left" evidence="16">
        <dbReference type="Rhea" id="RHEA:17619"/>
    </physiologicalReaction>
</comment>
<reference evidence="24" key="2">
    <citation type="submission" date="2012-11" db="EMBL/GenBank/DDBJ databases">
        <authorList>
            <person name="Kuo A."/>
            <person name="Curtis B.A."/>
            <person name="Tanifuji G."/>
            <person name="Burki F."/>
            <person name="Gruber A."/>
            <person name="Irimia M."/>
            <person name="Maruyama S."/>
            <person name="Arias M.C."/>
            <person name="Ball S.G."/>
            <person name="Gile G.H."/>
            <person name="Hirakawa Y."/>
            <person name="Hopkins J.F."/>
            <person name="Rensing S.A."/>
            <person name="Schmutz J."/>
            <person name="Symeonidi A."/>
            <person name="Elias M."/>
            <person name="Eveleigh R.J."/>
            <person name="Herman E.K."/>
            <person name="Klute M.J."/>
            <person name="Nakayama T."/>
            <person name="Obornik M."/>
            <person name="Reyes-Prieto A."/>
            <person name="Armbrust E.V."/>
            <person name="Aves S.J."/>
            <person name="Beiko R.G."/>
            <person name="Coutinho P."/>
            <person name="Dacks J.B."/>
            <person name="Durnford D.G."/>
            <person name="Fast N.M."/>
            <person name="Green B.R."/>
            <person name="Grisdale C."/>
            <person name="Hempe F."/>
            <person name="Henrissat B."/>
            <person name="Hoppner M.P."/>
            <person name="Ishida K.-I."/>
            <person name="Kim E."/>
            <person name="Koreny L."/>
            <person name="Kroth P.G."/>
            <person name="Liu Y."/>
            <person name="Malik S.-B."/>
            <person name="Maier U.G."/>
            <person name="McRose D."/>
            <person name="Mock T."/>
            <person name="Neilson J.A."/>
            <person name="Onodera N.T."/>
            <person name="Poole A.M."/>
            <person name="Pritham E.J."/>
            <person name="Richards T.A."/>
            <person name="Rocap G."/>
            <person name="Roy S.W."/>
            <person name="Sarai C."/>
            <person name="Schaack S."/>
            <person name="Shirato S."/>
            <person name="Slamovits C.H."/>
            <person name="Spencer D.F."/>
            <person name="Suzuki S."/>
            <person name="Worden A.Z."/>
            <person name="Zauner S."/>
            <person name="Barry K."/>
            <person name="Bell C."/>
            <person name="Bharti A.K."/>
            <person name="Crow J.A."/>
            <person name="Grimwood J."/>
            <person name="Kramer R."/>
            <person name="Lindquist E."/>
            <person name="Lucas S."/>
            <person name="Salamov A."/>
            <person name="McFadden G.I."/>
            <person name="Lane C.E."/>
            <person name="Keeling P.J."/>
            <person name="Gray M.W."/>
            <person name="Grigoriev I.V."/>
            <person name="Archibald J.M."/>
        </authorList>
    </citation>
    <scope>NUCLEOTIDE SEQUENCE</scope>
    <source>
        <strain evidence="24">CCMP2712</strain>
    </source>
</reference>
<dbReference type="Proteomes" id="UP000011087">
    <property type="component" value="Unassembled WGS sequence"/>
</dbReference>
<dbReference type="GO" id="GO:0004364">
    <property type="term" value="F:glutathione transferase activity"/>
    <property type="evidence" value="ECO:0007669"/>
    <property type="project" value="TreeGrafter"/>
</dbReference>
<dbReference type="OrthoDB" id="410651at2759"/>
<dbReference type="OMA" id="VIFNCIQ"/>
<evidence type="ECO:0000256" key="3">
    <source>
        <dbReference type="ARBA" id="ARBA00022692"/>
    </source>
</evidence>
<dbReference type="HOGENOM" id="CLU_110291_1_2_1"/>
<protein>
    <recommendedName>
        <fullName evidence="18">Glutathione S-transferase 3, mitochondrial</fullName>
        <ecNumber evidence="15">4.4.1.20</ecNumber>
    </recommendedName>
    <alternativeName>
        <fullName evidence="19">Glutathione peroxidase MGST3</fullName>
    </alternativeName>
    <alternativeName>
        <fullName evidence="20">LTC4 synthase MGST3</fullName>
    </alternativeName>
</protein>
<keyword evidence="11" id="KW-0456">Lyase</keyword>
<evidence type="ECO:0000256" key="6">
    <source>
        <dbReference type="ARBA" id="ARBA00023002"/>
    </source>
</evidence>
<evidence type="ECO:0000256" key="9">
    <source>
        <dbReference type="ARBA" id="ARBA00023136"/>
    </source>
</evidence>
<dbReference type="GO" id="GO:0005783">
    <property type="term" value="C:endoplasmic reticulum"/>
    <property type="evidence" value="ECO:0007669"/>
    <property type="project" value="TreeGrafter"/>
</dbReference>
<dbReference type="RefSeq" id="XP_005835605.1">
    <property type="nucleotide sequence ID" value="XM_005835548.1"/>
</dbReference>
<evidence type="ECO:0000256" key="17">
    <source>
        <dbReference type="ARBA" id="ARBA00051411"/>
    </source>
</evidence>
<keyword evidence="2" id="KW-0808">Transferase</keyword>
<keyword evidence="10" id="KW-0564">Palmitate</keyword>
<evidence type="ECO:0000256" key="14">
    <source>
        <dbReference type="ARBA" id="ARBA00037916"/>
    </source>
</evidence>
<dbReference type="eggNOG" id="ENOG502S4E5">
    <property type="taxonomic scope" value="Eukaryota"/>
</dbReference>
<evidence type="ECO:0000256" key="11">
    <source>
        <dbReference type="ARBA" id="ARBA00023239"/>
    </source>
</evidence>
<dbReference type="InterPro" id="IPR001129">
    <property type="entry name" value="Membr-assoc_MAPEG"/>
</dbReference>
<dbReference type="EnsemblProtists" id="EKX48625">
    <property type="protein sequence ID" value="EKX48625"/>
    <property type="gene ID" value="GUITHDRAFT_136717"/>
</dbReference>
<evidence type="ECO:0000256" key="12">
    <source>
        <dbReference type="ARBA" id="ARBA00023288"/>
    </source>
</evidence>
<dbReference type="SUPFAM" id="SSF161084">
    <property type="entry name" value="MAPEG domain-like"/>
    <property type="match status" value="1"/>
</dbReference>
<evidence type="ECO:0000256" key="15">
    <source>
        <dbReference type="ARBA" id="ARBA00039056"/>
    </source>
</evidence>
<dbReference type="GO" id="GO:0004602">
    <property type="term" value="F:glutathione peroxidase activity"/>
    <property type="evidence" value="ECO:0007669"/>
    <property type="project" value="TreeGrafter"/>
</dbReference>
<evidence type="ECO:0000313" key="24">
    <source>
        <dbReference type="Proteomes" id="UP000011087"/>
    </source>
</evidence>
<gene>
    <name evidence="22" type="ORF">GUITHDRAFT_136717</name>
</gene>
<keyword evidence="24" id="KW-1185">Reference proteome</keyword>
<evidence type="ECO:0000256" key="7">
    <source>
        <dbReference type="ARBA" id="ARBA00023098"/>
    </source>
</evidence>
<comment type="catalytic activity">
    <reaction evidence="17">
        <text>15-deoxy-Delta(12,14)-prostaglandin J2 + glutathione = 15-deoxy-Delta(12,14)-prostaglandin J2-S-(R)-glutathione</text>
        <dbReference type="Rhea" id="RHEA:75963"/>
        <dbReference type="ChEBI" id="CHEBI:57925"/>
        <dbReference type="ChEBI" id="CHEBI:85236"/>
        <dbReference type="ChEBI" id="CHEBI:194498"/>
    </reaction>
    <physiologicalReaction direction="left-to-right" evidence="17">
        <dbReference type="Rhea" id="RHEA:75964"/>
    </physiologicalReaction>
</comment>
<dbReference type="EC" id="4.4.1.20" evidence="15"/>
<dbReference type="AlphaFoldDB" id="L1JKK7"/>
<feature type="transmembrane region" description="Helical" evidence="21">
    <location>
        <begin position="12"/>
        <end position="30"/>
    </location>
</feature>
<dbReference type="InterPro" id="IPR023352">
    <property type="entry name" value="MAPEG-like_dom_sf"/>
</dbReference>
<keyword evidence="9 21" id="KW-0472">Membrane</keyword>
<accession>L1JKK7</accession>
<keyword evidence="7" id="KW-0443">Lipid metabolism</keyword>
<dbReference type="STRING" id="905079.L1JKK7"/>
<evidence type="ECO:0000256" key="1">
    <source>
        <dbReference type="ARBA" id="ARBA00004374"/>
    </source>
</evidence>
<dbReference type="PANTHER" id="PTHR10250:SF26">
    <property type="entry name" value="GLUTATHIONE S-TRANSFERASE 3, MITOCHONDRIAL"/>
    <property type="match status" value="1"/>
</dbReference>
<reference evidence="23" key="3">
    <citation type="submission" date="2016-03" db="UniProtKB">
        <authorList>
            <consortium name="EnsemblProtists"/>
        </authorList>
    </citation>
    <scope>IDENTIFICATION</scope>
</reference>
<evidence type="ECO:0000256" key="18">
    <source>
        <dbReference type="ARBA" id="ARBA00069748"/>
    </source>
</evidence>
<feature type="transmembrane region" description="Helical" evidence="21">
    <location>
        <begin position="86"/>
        <end position="109"/>
    </location>
</feature>
<evidence type="ECO:0000256" key="8">
    <source>
        <dbReference type="ARBA" id="ARBA00023128"/>
    </source>
</evidence>
<keyword evidence="5 21" id="KW-1133">Transmembrane helix</keyword>
<comment type="subcellular location">
    <subcellularLocation>
        <location evidence="1">Mitochondrion outer membrane</location>
        <topology evidence="1">Multi-pass membrane protein</topology>
    </subcellularLocation>
</comment>
<keyword evidence="3 21" id="KW-0812">Transmembrane</keyword>
<keyword evidence="6" id="KW-0560">Oxidoreductase</keyword>
<evidence type="ECO:0000313" key="22">
    <source>
        <dbReference type="EMBL" id="EKX48625.1"/>
    </source>
</evidence>
<evidence type="ECO:0000256" key="5">
    <source>
        <dbReference type="ARBA" id="ARBA00022989"/>
    </source>
</evidence>